<proteinExistence type="inferred from homology"/>
<feature type="transmembrane region" description="Helical" evidence="6">
    <location>
        <begin position="12"/>
        <end position="36"/>
    </location>
</feature>
<dbReference type="PANTHER" id="PTHR32322:SF2">
    <property type="entry name" value="EAMA DOMAIN-CONTAINING PROTEIN"/>
    <property type="match status" value="1"/>
</dbReference>
<feature type="transmembrane region" description="Helical" evidence="6">
    <location>
        <begin position="96"/>
        <end position="116"/>
    </location>
</feature>
<dbReference type="InterPro" id="IPR037185">
    <property type="entry name" value="EmrE-like"/>
</dbReference>
<dbReference type="SUPFAM" id="SSF103481">
    <property type="entry name" value="Multidrug resistance efflux transporter EmrE"/>
    <property type="match status" value="2"/>
</dbReference>
<evidence type="ECO:0000256" key="5">
    <source>
        <dbReference type="ARBA" id="ARBA00023136"/>
    </source>
</evidence>
<dbReference type="PANTHER" id="PTHR32322">
    <property type="entry name" value="INNER MEMBRANE TRANSPORTER"/>
    <property type="match status" value="1"/>
</dbReference>
<keyword evidence="3 6" id="KW-0812">Transmembrane</keyword>
<feature type="transmembrane region" description="Helical" evidence="6">
    <location>
        <begin position="123"/>
        <end position="141"/>
    </location>
</feature>
<gene>
    <name evidence="8" type="ORF">C7Y72_11005</name>
</gene>
<evidence type="ECO:0000256" key="4">
    <source>
        <dbReference type="ARBA" id="ARBA00022989"/>
    </source>
</evidence>
<comment type="caution">
    <text evidence="8">The sequence shown here is derived from an EMBL/GenBank/DDBJ whole genome shotgun (WGS) entry which is preliminary data.</text>
</comment>
<sequence>MSAPHDSPFDRVPPVTLVLFAVSSIQFGAALAATVFDEIGPGGTSFLRLGLAALIMAVIWRPDPRRHSREELRLVLVLGLMLGGMNYSFYEALDRIPLGIAVTIEFLGPLGVAVCTSRRRLDLVWAAVAGAGIVLLARPGGDGIDPVGLVLVLIAAACWAAYILAARRAGELFGGARGLAMAMGVAFLVPLVPGLHQGGTQLLEPGFLLIGLGVAVLSSVIPYTLETEALRRIPTNVFGVLMSLEPAVAALAGFLVLDQALDAVELSAIALVVAASIGVTRTRAVPMAAEG</sequence>
<evidence type="ECO:0000256" key="1">
    <source>
        <dbReference type="ARBA" id="ARBA00004141"/>
    </source>
</evidence>
<evidence type="ECO:0000256" key="3">
    <source>
        <dbReference type="ARBA" id="ARBA00022692"/>
    </source>
</evidence>
<organism evidence="8 9">
    <name type="scientific">Paraconexibacter algicola</name>
    <dbReference type="NCBI Taxonomy" id="2133960"/>
    <lineage>
        <taxon>Bacteria</taxon>
        <taxon>Bacillati</taxon>
        <taxon>Actinomycetota</taxon>
        <taxon>Thermoleophilia</taxon>
        <taxon>Solirubrobacterales</taxon>
        <taxon>Paraconexibacteraceae</taxon>
        <taxon>Paraconexibacter</taxon>
    </lineage>
</organism>
<feature type="transmembrane region" description="Helical" evidence="6">
    <location>
        <begin position="263"/>
        <end position="280"/>
    </location>
</feature>
<evidence type="ECO:0000313" key="9">
    <source>
        <dbReference type="Proteomes" id="UP000240739"/>
    </source>
</evidence>
<feature type="domain" description="EamA" evidence="7">
    <location>
        <begin position="148"/>
        <end position="280"/>
    </location>
</feature>
<dbReference type="AlphaFoldDB" id="A0A2T4UNJ3"/>
<feature type="transmembrane region" description="Helical" evidence="6">
    <location>
        <begin position="178"/>
        <end position="195"/>
    </location>
</feature>
<comment type="subcellular location">
    <subcellularLocation>
        <location evidence="1">Membrane</location>
        <topology evidence="1">Multi-pass membrane protein</topology>
    </subcellularLocation>
</comment>
<feature type="transmembrane region" description="Helical" evidence="6">
    <location>
        <begin position="42"/>
        <end position="60"/>
    </location>
</feature>
<protein>
    <submittedName>
        <fullName evidence="8">EamA family transporter</fullName>
    </submittedName>
</protein>
<accession>A0A2T4UNJ3</accession>
<feature type="transmembrane region" description="Helical" evidence="6">
    <location>
        <begin position="237"/>
        <end position="257"/>
    </location>
</feature>
<dbReference type="Proteomes" id="UP000240739">
    <property type="component" value="Unassembled WGS sequence"/>
</dbReference>
<evidence type="ECO:0000256" key="6">
    <source>
        <dbReference type="SAM" id="Phobius"/>
    </source>
</evidence>
<keyword evidence="5 6" id="KW-0472">Membrane</keyword>
<dbReference type="OrthoDB" id="9815120at2"/>
<dbReference type="EMBL" id="PYYB01000001">
    <property type="protein sequence ID" value="PTL60803.1"/>
    <property type="molecule type" value="Genomic_DNA"/>
</dbReference>
<dbReference type="Pfam" id="PF00892">
    <property type="entry name" value="EamA"/>
    <property type="match status" value="1"/>
</dbReference>
<comment type="similarity">
    <text evidence="2">Belongs to the EamA transporter family.</text>
</comment>
<name>A0A2T4UNJ3_9ACTN</name>
<dbReference type="RefSeq" id="WP_107569758.1">
    <property type="nucleotide sequence ID" value="NZ_PYYB01000001.1"/>
</dbReference>
<keyword evidence="9" id="KW-1185">Reference proteome</keyword>
<evidence type="ECO:0000259" key="7">
    <source>
        <dbReference type="Pfam" id="PF00892"/>
    </source>
</evidence>
<feature type="transmembrane region" description="Helical" evidence="6">
    <location>
        <begin position="207"/>
        <end position="225"/>
    </location>
</feature>
<dbReference type="InterPro" id="IPR050638">
    <property type="entry name" value="AA-Vitamin_Transporters"/>
</dbReference>
<reference evidence="8 9" key="1">
    <citation type="submission" date="2018-03" db="EMBL/GenBank/DDBJ databases">
        <title>Aquarubrobacter algicola gen. nov., sp. nov., a novel actinobacterium isolated from shallow eutrophic lake during the end of cyanobacterial harmful algal blooms.</title>
        <authorList>
            <person name="Chun S.J."/>
        </authorList>
    </citation>
    <scope>NUCLEOTIDE SEQUENCE [LARGE SCALE GENOMIC DNA]</scope>
    <source>
        <strain evidence="8 9">Seoho-28</strain>
    </source>
</reference>
<dbReference type="GO" id="GO:0016020">
    <property type="term" value="C:membrane"/>
    <property type="evidence" value="ECO:0007669"/>
    <property type="project" value="UniProtKB-SubCell"/>
</dbReference>
<feature type="transmembrane region" description="Helical" evidence="6">
    <location>
        <begin position="147"/>
        <end position="166"/>
    </location>
</feature>
<evidence type="ECO:0000256" key="2">
    <source>
        <dbReference type="ARBA" id="ARBA00007362"/>
    </source>
</evidence>
<dbReference type="InterPro" id="IPR000620">
    <property type="entry name" value="EamA_dom"/>
</dbReference>
<keyword evidence="4 6" id="KW-1133">Transmembrane helix</keyword>
<evidence type="ECO:0000313" key="8">
    <source>
        <dbReference type="EMBL" id="PTL60803.1"/>
    </source>
</evidence>
<feature type="transmembrane region" description="Helical" evidence="6">
    <location>
        <begin position="72"/>
        <end position="90"/>
    </location>
</feature>